<reference evidence="2 3" key="1">
    <citation type="submission" date="2018-02" db="EMBL/GenBank/DDBJ databases">
        <title>Genome sequence of the basidiomycete white-rot fungus Phlebia centrifuga.</title>
        <authorList>
            <person name="Granchi Z."/>
            <person name="Peng M."/>
            <person name="de Vries R.P."/>
            <person name="Hilden K."/>
            <person name="Makela M.R."/>
            <person name="Grigoriev I."/>
            <person name="Riley R."/>
        </authorList>
    </citation>
    <scope>NUCLEOTIDE SEQUENCE [LARGE SCALE GENOMIC DNA]</scope>
    <source>
        <strain evidence="2 3">FBCC195</strain>
    </source>
</reference>
<dbReference type="OrthoDB" id="3263391at2759"/>
<organism evidence="2 3">
    <name type="scientific">Hermanssonia centrifuga</name>
    <dbReference type="NCBI Taxonomy" id="98765"/>
    <lineage>
        <taxon>Eukaryota</taxon>
        <taxon>Fungi</taxon>
        <taxon>Dikarya</taxon>
        <taxon>Basidiomycota</taxon>
        <taxon>Agaricomycotina</taxon>
        <taxon>Agaricomycetes</taxon>
        <taxon>Polyporales</taxon>
        <taxon>Meruliaceae</taxon>
        <taxon>Hermanssonia</taxon>
    </lineage>
</organism>
<sequence>MSHSNPTASTDRSPPDIHQDYVNEDIEVGGRRLNTVSSDSVTLDHPGPPEDDTAITKDLYFLPIPNRLRYNPNSPPKFGLFLNVLFGLASTFGEFSKLRLPGRRRSVRSAAHSINR</sequence>
<name>A0A2R6NXF4_9APHY</name>
<feature type="compositionally biased region" description="Polar residues" evidence="1">
    <location>
        <begin position="1"/>
        <end position="12"/>
    </location>
</feature>
<evidence type="ECO:0000256" key="1">
    <source>
        <dbReference type="SAM" id="MobiDB-lite"/>
    </source>
</evidence>
<dbReference type="EMBL" id="MLYV02000707">
    <property type="protein sequence ID" value="PSR79182.1"/>
    <property type="molecule type" value="Genomic_DNA"/>
</dbReference>
<protein>
    <submittedName>
        <fullName evidence="2">Uncharacterized protein</fullName>
    </submittedName>
</protein>
<accession>A0A2R6NXF4</accession>
<gene>
    <name evidence="2" type="ORF">PHLCEN_2v7153</name>
</gene>
<evidence type="ECO:0000313" key="3">
    <source>
        <dbReference type="Proteomes" id="UP000186601"/>
    </source>
</evidence>
<dbReference type="AlphaFoldDB" id="A0A2R6NXF4"/>
<keyword evidence="3" id="KW-1185">Reference proteome</keyword>
<dbReference type="Proteomes" id="UP000186601">
    <property type="component" value="Unassembled WGS sequence"/>
</dbReference>
<comment type="caution">
    <text evidence="2">The sequence shown here is derived from an EMBL/GenBank/DDBJ whole genome shotgun (WGS) entry which is preliminary data.</text>
</comment>
<proteinExistence type="predicted"/>
<evidence type="ECO:0000313" key="2">
    <source>
        <dbReference type="EMBL" id="PSR79182.1"/>
    </source>
</evidence>
<feature type="region of interest" description="Disordered" evidence="1">
    <location>
        <begin position="1"/>
        <end position="20"/>
    </location>
</feature>